<protein>
    <recommendedName>
        <fullName evidence="4">Flagellar motor switch protein FliM</fullName>
    </recommendedName>
</protein>
<dbReference type="PANTHER" id="PTHR30034:SF6">
    <property type="entry name" value="YOP PROTEINS TRANSLOCATION PROTEIN Q"/>
    <property type="match status" value="1"/>
</dbReference>
<keyword evidence="14" id="KW-1185">Reference proteome</keyword>
<keyword evidence="13" id="KW-0966">Cell projection</keyword>
<dbReference type="Gene3D" id="2.30.330.10">
    <property type="entry name" value="SpoA-like"/>
    <property type="match status" value="1"/>
</dbReference>
<dbReference type="InterPro" id="IPR036429">
    <property type="entry name" value="SpoA-like_sf"/>
</dbReference>
<comment type="function">
    <text evidence="10">FliM is one of three proteins (FliG, FliN, FliM) that forms the rotor-mounted switch complex (C ring), located at the base of the basal body. This complex interacts with the CheY and CheZ chemotaxis proteins, in addition to contacting components of the motor that determine the direction of flagellar rotation.</text>
</comment>
<keyword evidence="8" id="KW-0472">Membrane</keyword>
<evidence type="ECO:0000256" key="7">
    <source>
        <dbReference type="ARBA" id="ARBA00022779"/>
    </source>
</evidence>
<dbReference type="AlphaFoldDB" id="Q1YLL0"/>
<sequence length="348" mass="37880">MPSRRSRSNTAARPSLPTTARPSTRSRPRPSAVEPDPMSQTEQISGADVGERLRNAAEFEPRRLPRLKHMAETWAASAATKISAIAGASLDLTLREVESDFGPELDEAEDDGTMYAPLSSPRFRSPGYAMLDHEALEALISALFAAEPSPPGTPPRTPTDLDRSIVKLGLATIADSALSVFEMIGELRLSVGNIINAAELGEQLAGETDRFILFRFDLTVASLSTTITFALPGALFAPHLRFLREPPKMPPPDREESWSNAIKESFAKSDLRLSAIVTKKKIDLGTIAGFAVGDTIPLDVSANSLIAIECEDQPLFRAHMGRSRDSYVVRIEERIDPAEEFIDDILSA</sequence>
<keyword evidence="7" id="KW-0283">Flagellar rotation</keyword>
<feature type="region of interest" description="Disordered" evidence="11">
    <location>
        <begin position="1"/>
        <end position="51"/>
    </location>
</feature>
<dbReference type="SUPFAM" id="SSF101801">
    <property type="entry name" value="Surface presentation of antigens (SPOA)"/>
    <property type="match status" value="1"/>
</dbReference>
<dbReference type="GO" id="GO:0005886">
    <property type="term" value="C:plasma membrane"/>
    <property type="evidence" value="ECO:0007669"/>
    <property type="project" value="UniProtKB-SubCell"/>
</dbReference>
<dbReference type="Gene3D" id="3.40.1550.10">
    <property type="entry name" value="CheC-like"/>
    <property type="match status" value="1"/>
</dbReference>
<evidence type="ECO:0000313" key="13">
    <source>
        <dbReference type="EMBL" id="EAS51721.1"/>
    </source>
</evidence>
<reference evidence="13 14" key="1">
    <citation type="journal article" date="2008" name="Appl. Environ. Microbiol.">
        <title>Genomic insights into Mn(II) oxidation by the marine alphaproteobacterium Aurantimonas sp. strain SI85-9A1.</title>
        <authorList>
            <person name="Dick G.J."/>
            <person name="Podell S."/>
            <person name="Johnson H.A."/>
            <person name="Rivera-Espinoza Y."/>
            <person name="Bernier-Latmani R."/>
            <person name="McCarthy J.K."/>
            <person name="Torpey J.W."/>
            <person name="Clement B.G."/>
            <person name="Gaasterland T."/>
            <person name="Tebo B.M."/>
        </authorList>
    </citation>
    <scope>NUCLEOTIDE SEQUENCE [LARGE SCALE GENOMIC DNA]</scope>
    <source>
        <strain evidence="13 14">SI85-9A1</strain>
    </source>
</reference>
<dbReference type="PANTHER" id="PTHR30034">
    <property type="entry name" value="FLAGELLAR MOTOR SWITCH PROTEIN FLIM"/>
    <property type="match status" value="1"/>
</dbReference>
<comment type="similarity">
    <text evidence="3">Belongs to the FliM family.</text>
</comment>
<dbReference type="BioCyc" id="AURANTIMONAS:SI859A1_02537-MONOMER"/>
<name>Q1YLL0_AURMS</name>
<keyword evidence="13" id="KW-0282">Flagellum</keyword>
<evidence type="ECO:0000256" key="8">
    <source>
        <dbReference type="ARBA" id="ARBA00023136"/>
    </source>
</evidence>
<evidence type="ECO:0000256" key="4">
    <source>
        <dbReference type="ARBA" id="ARBA00021898"/>
    </source>
</evidence>
<dbReference type="GO" id="GO:0050918">
    <property type="term" value="P:positive chemotaxis"/>
    <property type="evidence" value="ECO:0007669"/>
    <property type="project" value="TreeGrafter"/>
</dbReference>
<feature type="domain" description="Flagellar motor switch protein FliN-like C-terminal" evidence="12">
    <location>
        <begin position="268"/>
        <end position="335"/>
    </location>
</feature>
<evidence type="ECO:0000256" key="11">
    <source>
        <dbReference type="SAM" id="MobiDB-lite"/>
    </source>
</evidence>
<dbReference type="Pfam" id="PF01052">
    <property type="entry name" value="FliMN_C"/>
    <property type="match status" value="1"/>
</dbReference>
<accession>Q1YLL0</accession>
<comment type="subcellular location">
    <subcellularLocation>
        <location evidence="1">Bacterial flagellum basal body</location>
    </subcellularLocation>
    <subcellularLocation>
        <location evidence="2">Cell membrane</location>
        <topology evidence="2">Peripheral membrane protein</topology>
    </subcellularLocation>
</comment>
<dbReference type="InterPro" id="IPR028976">
    <property type="entry name" value="CheC-like_sf"/>
</dbReference>
<organism evidence="13 14">
    <name type="scientific">Aurantimonas manganoxydans (strain ATCC BAA-1229 / DSM 21871 / SI85-9A1)</name>
    <dbReference type="NCBI Taxonomy" id="287752"/>
    <lineage>
        <taxon>Bacteria</taxon>
        <taxon>Pseudomonadati</taxon>
        <taxon>Pseudomonadota</taxon>
        <taxon>Alphaproteobacteria</taxon>
        <taxon>Hyphomicrobiales</taxon>
        <taxon>Aurantimonadaceae</taxon>
        <taxon>Aurantimonas</taxon>
    </lineage>
</organism>
<evidence type="ECO:0000256" key="10">
    <source>
        <dbReference type="ARBA" id="ARBA00025044"/>
    </source>
</evidence>
<evidence type="ECO:0000256" key="2">
    <source>
        <dbReference type="ARBA" id="ARBA00004202"/>
    </source>
</evidence>
<dbReference type="GO" id="GO:0009425">
    <property type="term" value="C:bacterial-type flagellum basal body"/>
    <property type="evidence" value="ECO:0007669"/>
    <property type="project" value="UniProtKB-SubCell"/>
</dbReference>
<feature type="compositionally biased region" description="Low complexity" evidence="11">
    <location>
        <begin position="13"/>
        <end position="32"/>
    </location>
</feature>
<gene>
    <name evidence="13" type="ORF">SI859A1_02537</name>
</gene>
<comment type="caution">
    <text evidence="13">The sequence shown here is derived from an EMBL/GenBank/DDBJ whole genome shotgun (WGS) entry which is preliminary data.</text>
</comment>
<dbReference type="InterPro" id="IPR001543">
    <property type="entry name" value="FliN-like_C"/>
</dbReference>
<keyword evidence="6" id="KW-0145">Chemotaxis</keyword>
<evidence type="ECO:0000313" key="14">
    <source>
        <dbReference type="Proteomes" id="UP000000321"/>
    </source>
</evidence>
<evidence type="ECO:0000259" key="12">
    <source>
        <dbReference type="Pfam" id="PF01052"/>
    </source>
</evidence>
<dbReference type="GO" id="GO:0071978">
    <property type="term" value="P:bacterial-type flagellum-dependent swarming motility"/>
    <property type="evidence" value="ECO:0007669"/>
    <property type="project" value="TreeGrafter"/>
</dbReference>
<evidence type="ECO:0000256" key="3">
    <source>
        <dbReference type="ARBA" id="ARBA00011049"/>
    </source>
</evidence>
<evidence type="ECO:0000256" key="6">
    <source>
        <dbReference type="ARBA" id="ARBA00022500"/>
    </source>
</evidence>
<keyword evidence="13" id="KW-0969">Cilium</keyword>
<proteinExistence type="inferred from homology"/>
<keyword evidence="9" id="KW-0975">Bacterial flagellum</keyword>
<keyword evidence="5" id="KW-1003">Cell membrane</keyword>
<evidence type="ECO:0000256" key="5">
    <source>
        <dbReference type="ARBA" id="ARBA00022475"/>
    </source>
</evidence>
<dbReference type="HOGENOM" id="CLU_796493_0_0_5"/>
<dbReference type="Proteomes" id="UP000000321">
    <property type="component" value="Unassembled WGS sequence"/>
</dbReference>
<dbReference type="EMBL" id="AAPJ01000001">
    <property type="protein sequence ID" value="EAS51721.1"/>
    <property type="molecule type" value="Genomic_DNA"/>
</dbReference>
<evidence type="ECO:0000256" key="1">
    <source>
        <dbReference type="ARBA" id="ARBA00004117"/>
    </source>
</evidence>
<evidence type="ECO:0000256" key="9">
    <source>
        <dbReference type="ARBA" id="ARBA00023143"/>
    </source>
</evidence>